<dbReference type="RefSeq" id="XP_058339103.1">
    <property type="nucleotide sequence ID" value="XM_058490120.1"/>
</dbReference>
<dbReference type="NCBIfam" id="TIGR00756">
    <property type="entry name" value="PPR"/>
    <property type="match status" value="2"/>
</dbReference>
<evidence type="ECO:0000256" key="6">
    <source>
        <dbReference type="PROSITE-ProRule" id="PRU00708"/>
    </source>
</evidence>
<evidence type="ECO:0000256" key="2">
    <source>
        <dbReference type="ARBA" id="ARBA00022737"/>
    </source>
</evidence>
<keyword evidence="2" id="KW-0677">Repeat</keyword>
<dbReference type="Proteomes" id="UP001234581">
    <property type="component" value="Unassembled WGS sequence"/>
</dbReference>
<dbReference type="PROSITE" id="PS51375">
    <property type="entry name" value="PPR"/>
    <property type="match status" value="4"/>
</dbReference>
<feature type="region of interest" description="Disordered" evidence="7">
    <location>
        <begin position="662"/>
        <end position="685"/>
    </location>
</feature>
<reference evidence="8 9" key="1">
    <citation type="submission" date="2023-03" db="EMBL/GenBank/DDBJ databases">
        <title>Genome sequence of Lichtheimia ornata CBS 291.66.</title>
        <authorList>
            <person name="Mohabir J.T."/>
            <person name="Shea T.P."/>
            <person name="Kurbessoian T."/>
            <person name="Berby B."/>
            <person name="Fontaine J."/>
            <person name="Livny J."/>
            <person name="Gnirke A."/>
            <person name="Stajich J.E."/>
            <person name="Cuomo C.A."/>
        </authorList>
    </citation>
    <scope>NUCLEOTIDE SEQUENCE [LARGE SCALE GENOMIC DNA]</scope>
    <source>
        <strain evidence="8">CBS 291.66</strain>
    </source>
</reference>
<dbReference type="GeneID" id="83217541"/>
<sequence>MYGAKGASLINTVARQSALSKQLAAGHSSKSTAFLTNLSTRNVSAGKLSYTTSRASQHLNKSSQQDDNQQQEHRRMHRSNSGWHQLAKISQLPTASRHQQARFNHQMAAANGKDESIVPTEVNNRIMQAHKAHDPERVVAEFVAGRTAGAPLSTQTYDAVLDAYGTLRKHNQSVKAMCEVYDDMVANGVHPTSHAYATLLKSLCNRDNEVNRLVSSLRHKKARYGLAIDNLGALENESNANVERAVALFQRAVQEQQTEDFDVDLYNRMLNMLSVSGNTKDALYIYETLEGSATAKPDSQTFSMLISMYGYAGDMSKAHECFSEYLALSNRLPKHDPTLVYNAYVFAHVDAGDLDGAMEVVRTIRANNVRINIRPYNKIINGAANKENMAVIDQVLNELRQDPSLPKPDANTYGPLLSMYARRGEYDKATEQLERLLEHDLSRQYGRIADYVCLCRSQKQPDRALEVLKQANAKGMTVDVDLIREVLNGYIELGRYARVDQAFETLAGMYAKTNFIDNKSPLTYMATDLAIKNNNLKVSVSLLRQIYKYSVRMSPPLASNVLRQYDAAKKDTAQWKEFCDSADSRDYGILYEALFRTIEERDQFADRIFQLLDDVRALNIPLSMPNLYVRVMTHLNRLKKPDAQARWQKEFEPFLQATEEGGSATAAAATSPSASTSSGSSASSSASTVANVESGLQSGAALGLAVKGDLKGAIGVLEQQILGKGLVPKPNVIRDMIQQATRYKDIASAQRIYDLTKDSLGQLVANGNNGNNTQQRHAVQNVLNSMLIAYARAEDIPRAKEFYDELRARDMVPDGDGYASLLACTPNSTADESTDALDIYDEAMKHHVRPTVYFYNVIMSKLAKCRKIELVLQFFDEMKRNRVAPNSITYAAVITACLKCSSDVRAERYFHEMLGDPRFQPRIGVFNSMIQFYTQQKPNREKALEYFHLLQRYRLQPSAHTFRLLIEVHSNITPFDMVTAHRVLTDMERRHGVSPGPTHYATLIRSYGCLHRDVPSAEAVYNEMRKARVKPDDSVYQAMFSTYIENNDLESAERLYGEMRKGGAMSSAYIENLFIAGYGTRGMMEKAEERWNKLADVKHDTDRSVIVREPSTYEAMVKAYLANNQQDKAASIVKQMQGARNFPVKIVEAVNQLLTTTNTTTTTTSSTTTPTA</sequence>
<evidence type="ECO:0000256" key="1">
    <source>
        <dbReference type="ARBA" id="ARBA00006192"/>
    </source>
</evidence>
<gene>
    <name evidence="8" type="ORF">O0I10_010137</name>
</gene>
<protein>
    <recommendedName>
        <fullName evidence="10">Pentacotripeptide-repeat region of PRORP domain-containing protein</fullName>
    </recommendedName>
</protein>
<evidence type="ECO:0000313" key="9">
    <source>
        <dbReference type="Proteomes" id="UP001234581"/>
    </source>
</evidence>
<dbReference type="EMBL" id="JARTCD010000065">
    <property type="protein sequence ID" value="KAJ8654189.1"/>
    <property type="molecule type" value="Genomic_DNA"/>
</dbReference>
<dbReference type="PROSITE" id="PS50005">
    <property type="entry name" value="TPR"/>
    <property type="match status" value="1"/>
</dbReference>
<feature type="repeat" description="PPR" evidence="6">
    <location>
        <begin position="851"/>
        <end position="885"/>
    </location>
</feature>
<evidence type="ECO:0008006" key="10">
    <source>
        <dbReference type="Google" id="ProtNLM"/>
    </source>
</evidence>
<dbReference type="InterPro" id="IPR019734">
    <property type="entry name" value="TPR_rpt"/>
</dbReference>
<dbReference type="Gene3D" id="1.25.40.10">
    <property type="entry name" value="Tetratricopeptide repeat domain"/>
    <property type="match status" value="5"/>
</dbReference>
<dbReference type="PANTHER" id="PTHR47447">
    <property type="entry name" value="OS03G0856100 PROTEIN"/>
    <property type="match status" value="1"/>
</dbReference>
<dbReference type="InterPro" id="IPR011990">
    <property type="entry name" value="TPR-like_helical_dom_sf"/>
</dbReference>
<comment type="subunit">
    <text evidence="4">Binds to mitochondrial small subunit 15S rRNA.</text>
</comment>
<feature type="repeat" description="PPR" evidence="6">
    <location>
        <begin position="1032"/>
        <end position="1066"/>
    </location>
</feature>
<feature type="repeat" description="PPR" evidence="6">
    <location>
        <begin position="996"/>
        <end position="1031"/>
    </location>
</feature>
<dbReference type="InterPro" id="IPR002885">
    <property type="entry name" value="PPR_rpt"/>
</dbReference>
<feature type="region of interest" description="Disordered" evidence="7">
    <location>
        <begin position="52"/>
        <end position="84"/>
    </location>
</feature>
<name>A0AAD7UVB6_9FUNG</name>
<dbReference type="Pfam" id="PF13041">
    <property type="entry name" value="PPR_2"/>
    <property type="match status" value="1"/>
</dbReference>
<comment type="caution">
    <text evidence="8">The sequence shown here is derived from an EMBL/GenBank/DDBJ whole genome shotgun (WGS) entry which is preliminary data.</text>
</comment>
<evidence type="ECO:0000256" key="4">
    <source>
        <dbReference type="ARBA" id="ARBA00044511"/>
    </source>
</evidence>
<feature type="repeat" description="TPR" evidence="5">
    <location>
        <begin position="410"/>
        <end position="443"/>
    </location>
</feature>
<evidence type="ECO:0000256" key="5">
    <source>
        <dbReference type="PROSITE-ProRule" id="PRU00339"/>
    </source>
</evidence>
<dbReference type="PANTHER" id="PTHR47447:SF25">
    <property type="entry name" value="SAP DOMAIN-CONTAINING PROTEIN"/>
    <property type="match status" value="1"/>
</dbReference>
<dbReference type="Pfam" id="PF01535">
    <property type="entry name" value="PPR"/>
    <property type="match status" value="4"/>
</dbReference>
<feature type="repeat" description="PPR" evidence="6">
    <location>
        <begin position="409"/>
        <end position="443"/>
    </location>
</feature>
<comment type="function">
    <text evidence="3">Regulates mitochondrial small subunit maturation by controlling 15S rRNA 5'-end processing. Localizes to the 5' precursor of the 15S rRNA in a position that is subsequently occupied by mS47 in the mature yeast mtSSU. Uses structure and sequence-specific RNA recognition, binding to a single-stranded region of the precursor and specifically recognizing bases -6 to -1. The exchange of Ccm1 for mS47 is coupled to the irreversible removal of precursor rRNA that is accompanied by conformational changes of the mitoribosomal proteins uS5m and mS26. These conformational changes signal completion of 5'-end rRNA processing through protection of the mature 5'-end of the 15S rRNA and stabilization of mS47. The removal of the 5' precursor together with the dissociation of Ccm1 may be catalyzed by the 5'-3' exoribonuclease Pet127. Involved in the specific removal of group I introns in mitochondrial encoded transcripts.</text>
</comment>
<evidence type="ECO:0000256" key="7">
    <source>
        <dbReference type="SAM" id="MobiDB-lite"/>
    </source>
</evidence>
<proteinExistence type="inferred from homology"/>
<comment type="similarity">
    <text evidence="1">Belongs to the CCM1 family.</text>
</comment>
<keyword evidence="5" id="KW-0802">TPR repeat</keyword>
<dbReference type="SUPFAM" id="SSF81901">
    <property type="entry name" value="HCP-like"/>
    <property type="match status" value="1"/>
</dbReference>
<organism evidence="8 9">
    <name type="scientific">Lichtheimia ornata</name>
    <dbReference type="NCBI Taxonomy" id="688661"/>
    <lineage>
        <taxon>Eukaryota</taxon>
        <taxon>Fungi</taxon>
        <taxon>Fungi incertae sedis</taxon>
        <taxon>Mucoromycota</taxon>
        <taxon>Mucoromycotina</taxon>
        <taxon>Mucoromycetes</taxon>
        <taxon>Mucorales</taxon>
        <taxon>Lichtheimiaceae</taxon>
        <taxon>Lichtheimia</taxon>
    </lineage>
</organism>
<evidence type="ECO:0000313" key="8">
    <source>
        <dbReference type="EMBL" id="KAJ8654189.1"/>
    </source>
</evidence>
<evidence type="ECO:0000256" key="3">
    <source>
        <dbReference type="ARBA" id="ARBA00044493"/>
    </source>
</evidence>
<keyword evidence="9" id="KW-1185">Reference proteome</keyword>
<dbReference type="AlphaFoldDB" id="A0AAD7UVB6"/>
<accession>A0AAD7UVB6</accession>